<dbReference type="Proteomes" id="UP001314205">
    <property type="component" value="Unassembled WGS sequence"/>
</dbReference>
<evidence type="ECO:0000259" key="12">
    <source>
        <dbReference type="PROSITE" id="PS51969"/>
    </source>
</evidence>
<evidence type="ECO:0000256" key="8">
    <source>
        <dbReference type="ARBA" id="ARBA00023180"/>
    </source>
</evidence>
<keyword evidence="8" id="KW-0325">Glycoprotein</keyword>
<evidence type="ECO:0000256" key="3">
    <source>
        <dbReference type="ARBA" id="ARBA00011245"/>
    </source>
</evidence>
<dbReference type="GO" id="GO:0002752">
    <property type="term" value="P:cell surface pattern recognition receptor signaling pathway"/>
    <property type="evidence" value="ECO:0007669"/>
    <property type="project" value="UniProtKB-ARBA"/>
</dbReference>
<dbReference type="Pfam" id="PF15886">
    <property type="entry name" value="CBM39"/>
    <property type="match status" value="1"/>
</dbReference>
<dbReference type="Gene3D" id="2.60.120.200">
    <property type="match status" value="1"/>
</dbReference>
<dbReference type="InterPro" id="IPR000757">
    <property type="entry name" value="Beta-glucanase-like"/>
</dbReference>
<evidence type="ECO:0000313" key="14">
    <source>
        <dbReference type="Proteomes" id="UP001314205"/>
    </source>
</evidence>
<comment type="subunit">
    <text evidence="3">Monomer.</text>
</comment>
<dbReference type="InterPro" id="IPR031756">
    <property type="entry name" value="BGBP_N"/>
</dbReference>
<dbReference type="PROSITE" id="PS51969">
    <property type="entry name" value="CBM39"/>
    <property type="match status" value="1"/>
</dbReference>
<evidence type="ECO:0000256" key="5">
    <source>
        <dbReference type="ARBA" id="ARBA00022588"/>
    </source>
</evidence>
<reference evidence="13 14" key="1">
    <citation type="submission" date="2023-11" db="EMBL/GenBank/DDBJ databases">
        <authorList>
            <person name="Hedman E."/>
            <person name="Englund M."/>
            <person name="Stromberg M."/>
            <person name="Nyberg Akerstrom W."/>
            <person name="Nylinder S."/>
            <person name="Jareborg N."/>
            <person name="Kallberg Y."/>
            <person name="Kronander E."/>
        </authorList>
    </citation>
    <scope>NUCLEOTIDE SEQUENCE [LARGE SCALE GENOMIC DNA]</scope>
</reference>
<dbReference type="InterPro" id="IPR043030">
    <property type="entry name" value="BGBP_N_sf"/>
</dbReference>
<dbReference type="InterPro" id="IPR035806">
    <property type="entry name" value="GH16_GRP_C"/>
</dbReference>
<gene>
    <name evidence="13" type="ORF">PARMNEM_LOCUS6951</name>
</gene>
<keyword evidence="10" id="KW-0812">Transmembrane</keyword>
<name>A0AAV1KVX1_9NEOP</name>
<comment type="similarity">
    <text evidence="2">Belongs to the insect beta-1,3-glucan binding protein family.</text>
</comment>
<keyword evidence="7" id="KW-0391">Immunity</keyword>
<dbReference type="GO" id="GO:0005975">
    <property type="term" value="P:carbohydrate metabolic process"/>
    <property type="evidence" value="ECO:0007669"/>
    <property type="project" value="InterPro"/>
</dbReference>
<evidence type="ECO:0000256" key="10">
    <source>
        <dbReference type="SAM" id="Phobius"/>
    </source>
</evidence>
<keyword evidence="5" id="KW-0399">Innate immunity</keyword>
<feature type="domain" description="CBM39" evidence="12">
    <location>
        <begin position="25"/>
        <end position="124"/>
    </location>
</feature>
<dbReference type="GO" id="GO:0004553">
    <property type="term" value="F:hydrolase activity, hydrolyzing O-glycosyl compounds"/>
    <property type="evidence" value="ECO:0007669"/>
    <property type="project" value="InterPro"/>
</dbReference>
<evidence type="ECO:0000256" key="2">
    <source>
        <dbReference type="ARBA" id="ARBA00008781"/>
    </source>
</evidence>
<evidence type="ECO:0000256" key="6">
    <source>
        <dbReference type="ARBA" id="ARBA00022729"/>
    </source>
</evidence>
<dbReference type="PANTHER" id="PTHR10963:SF60">
    <property type="entry name" value="GRAM-NEGATIVE BACTERIA-BINDING PROTEIN 1-RELATED"/>
    <property type="match status" value="1"/>
</dbReference>
<keyword evidence="10" id="KW-1133">Transmembrane helix</keyword>
<organism evidence="13 14">
    <name type="scientific">Parnassius mnemosyne</name>
    <name type="common">clouded apollo</name>
    <dbReference type="NCBI Taxonomy" id="213953"/>
    <lineage>
        <taxon>Eukaryota</taxon>
        <taxon>Metazoa</taxon>
        <taxon>Ecdysozoa</taxon>
        <taxon>Arthropoda</taxon>
        <taxon>Hexapoda</taxon>
        <taxon>Insecta</taxon>
        <taxon>Pterygota</taxon>
        <taxon>Neoptera</taxon>
        <taxon>Endopterygota</taxon>
        <taxon>Lepidoptera</taxon>
        <taxon>Glossata</taxon>
        <taxon>Ditrysia</taxon>
        <taxon>Papilionoidea</taxon>
        <taxon>Papilionidae</taxon>
        <taxon>Parnassiinae</taxon>
        <taxon>Parnassini</taxon>
        <taxon>Parnassius</taxon>
        <taxon>Driopa</taxon>
    </lineage>
</organism>
<feature type="compositionally biased region" description="Polar residues" evidence="9">
    <location>
        <begin position="134"/>
        <end position="159"/>
    </location>
</feature>
<proteinExistence type="inferred from homology"/>
<keyword evidence="10" id="KW-0472">Membrane</keyword>
<dbReference type="PROSITE" id="PS51762">
    <property type="entry name" value="GH16_2"/>
    <property type="match status" value="1"/>
</dbReference>
<feature type="region of interest" description="Disordered" evidence="9">
    <location>
        <begin position="129"/>
        <end position="159"/>
    </location>
</feature>
<evidence type="ECO:0000259" key="11">
    <source>
        <dbReference type="PROSITE" id="PS51762"/>
    </source>
</evidence>
<dbReference type="GO" id="GO:0005576">
    <property type="term" value="C:extracellular region"/>
    <property type="evidence" value="ECO:0007669"/>
    <property type="project" value="UniProtKB-SubCell"/>
</dbReference>
<dbReference type="CDD" id="cd02179">
    <property type="entry name" value="GH16_beta_GRP"/>
    <property type="match status" value="1"/>
</dbReference>
<evidence type="ECO:0008006" key="15">
    <source>
        <dbReference type="Google" id="ProtNLM"/>
    </source>
</evidence>
<protein>
    <recommendedName>
        <fullName evidence="15">Beta-1,3-glucan-binding protein</fullName>
    </recommendedName>
</protein>
<sequence>MARQFSIVNVIITFFIYCDILIQAYTVPPAKLEAIYPQGLRVSVPDDGFTLFAFHGNLNEEMDGLEAGQWARDITKVKDGRWTFKDKNVKLKIGDKIYFWTYVIKNGLGYRQDNGEWTVTEFVNEDGSPAIIDGQQTPSPSVTTEQYTTKPGQTSQPVPTCVQSQTAVLGRNSVCKGELIFSEEFDKTNMRDLSSWNSEVKFPQEPDYPFNVYMPDHTLRLDNGLLVISPLLLESLHHEGFLNEELDLSNICTGLIGTRECRQVASGAQILPPVVTGKITTRNKFNFKFGRVEVRAKLPSGSWLLPEITLEPRDSVYGNRYYESGLMRIAFAKGNDIYAKKLYGGPILSDSEPYRSYLMKEKIGIENWNRDFHNYSLVWKPDGMQLYVDGELYGTIDPGEGFYSSAMQQGVQHASLWARGSVMAPLDKLFYMSLGLRVGGIHDFADVHEKPWRNKNNKAMVNFWNAKDTWFPTWYDADMKIDFVRIYAL</sequence>
<dbReference type="FunFam" id="2.60.40.2140:FF:000001">
    <property type="entry name" value="Beta-1,3-glucan-binding protein"/>
    <property type="match status" value="1"/>
</dbReference>
<dbReference type="GO" id="GO:0038187">
    <property type="term" value="F:pattern recognition receptor activity"/>
    <property type="evidence" value="ECO:0007669"/>
    <property type="project" value="UniProtKB-ARBA"/>
</dbReference>
<feature type="transmembrane region" description="Helical" evidence="10">
    <location>
        <begin position="7"/>
        <end position="25"/>
    </location>
</feature>
<dbReference type="EMBL" id="CAVLGL010000080">
    <property type="protein sequence ID" value="CAK1585931.1"/>
    <property type="molecule type" value="Genomic_DNA"/>
</dbReference>
<keyword evidence="4" id="KW-0964">Secreted</keyword>
<dbReference type="GO" id="GO:0030246">
    <property type="term" value="F:carbohydrate binding"/>
    <property type="evidence" value="ECO:0007669"/>
    <property type="project" value="InterPro"/>
</dbReference>
<dbReference type="FunFam" id="2.60.120.200:FF:000235">
    <property type="entry name" value="Beta-1,3-glucan-binding protein"/>
    <property type="match status" value="1"/>
</dbReference>
<dbReference type="Gene3D" id="2.60.40.2140">
    <property type="entry name" value="Beta-1,3-glucan-recognition protein, N-terminal domain"/>
    <property type="match status" value="1"/>
</dbReference>
<evidence type="ECO:0000313" key="13">
    <source>
        <dbReference type="EMBL" id="CAK1585931.1"/>
    </source>
</evidence>
<evidence type="ECO:0000256" key="9">
    <source>
        <dbReference type="SAM" id="MobiDB-lite"/>
    </source>
</evidence>
<dbReference type="AlphaFoldDB" id="A0AAV1KVX1"/>
<comment type="subcellular location">
    <subcellularLocation>
        <location evidence="1">Secreted</location>
    </subcellularLocation>
</comment>
<dbReference type="InterPro" id="IPR013320">
    <property type="entry name" value="ConA-like_dom_sf"/>
</dbReference>
<dbReference type="SUPFAM" id="SSF49899">
    <property type="entry name" value="Concanavalin A-like lectins/glucanases"/>
    <property type="match status" value="1"/>
</dbReference>
<dbReference type="PANTHER" id="PTHR10963">
    <property type="entry name" value="GLYCOSYL HYDROLASE-RELATED"/>
    <property type="match status" value="1"/>
</dbReference>
<evidence type="ECO:0000256" key="1">
    <source>
        <dbReference type="ARBA" id="ARBA00004613"/>
    </source>
</evidence>
<accession>A0AAV1KVX1</accession>
<dbReference type="InterPro" id="IPR050546">
    <property type="entry name" value="Glycosyl_Hydrlase_16"/>
</dbReference>
<keyword evidence="6" id="KW-0732">Signal</keyword>
<keyword evidence="14" id="KW-1185">Reference proteome</keyword>
<evidence type="ECO:0000256" key="4">
    <source>
        <dbReference type="ARBA" id="ARBA00022525"/>
    </source>
</evidence>
<dbReference type="Pfam" id="PF00722">
    <property type="entry name" value="Glyco_hydro_16"/>
    <property type="match status" value="1"/>
</dbReference>
<comment type="caution">
    <text evidence="13">The sequence shown here is derived from an EMBL/GenBank/DDBJ whole genome shotgun (WGS) entry which is preliminary data.</text>
</comment>
<evidence type="ECO:0000256" key="7">
    <source>
        <dbReference type="ARBA" id="ARBA00022859"/>
    </source>
</evidence>
<dbReference type="GO" id="GO:0045087">
    <property type="term" value="P:innate immune response"/>
    <property type="evidence" value="ECO:0007669"/>
    <property type="project" value="UniProtKB-KW"/>
</dbReference>
<feature type="domain" description="GH16" evidence="11">
    <location>
        <begin position="151"/>
        <end position="489"/>
    </location>
</feature>